<reference evidence="1" key="1">
    <citation type="submission" date="2017-05" db="UniProtKB">
        <authorList>
            <consortium name="EnsemblMetazoa"/>
        </authorList>
    </citation>
    <scope>IDENTIFICATION</scope>
</reference>
<protein>
    <recommendedName>
        <fullName evidence="2">Reverse transcriptase domain-containing protein</fullName>
    </recommendedName>
</protein>
<name>A0A1X7TPA1_AMPQE</name>
<dbReference type="InterPro" id="IPR050951">
    <property type="entry name" value="Retrovirus_Pol_polyprotein"/>
</dbReference>
<dbReference type="InterPro" id="IPR043128">
    <property type="entry name" value="Rev_trsase/Diguanyl_cyclase"/>
</dbReference>
<dbReference type="SUPFAM" id="SSF56672">
    <property type="entry name" value="DNA/RNA polymerases"/>
    <property type="match status" value="1"/>
</dbReference>
<accession>A0A1X7TPA1</accession>
<evidence type="ECO:0008006" key="2">
    <source>
        <dbReference type="Google" id="ProtNLM"/>
    </source>
</evidence>
<dbReference type="AlphaFoldDB" id="A0A1X7TPA1"/>
<evidence type="ECO:0000313" key="1">
    <source>
        <dbReference type="EnsemblMetazoa" id="Aqu2.1.16644_001"/>
    </source>
</evidence>
<dbReference type="InParanoid" id="A0A1X7TPA1"/>
<dbReference type="PANTHER" id="PTHR37984">
    <property type="entry name" value="PROTEIN CBG26694"/>
    <property type="match status" value="1"/>
</dbReference>
<dbReference type="EnsemblMetazoa" id="Aqu2.1.16644_001">
    <property type="protein sequence ID" value="Aqu2.1.16644_001"/>
    <property type="gene ID" value="Aqu2.1.16644"/>
</dbReference>
<dbReference type="InterPro" id="IPR043502">
    <property type="entry name" value="DNA/RNA_pol_sf"/>
</dbReference>
<dbReference type="PANTHER" id="PTHR37984:SF5">
    <property type="entry name" value="PROTEIN NYNRIN-LIKE"/>
    <property type="match status" value="1"/>
</dbReference>
<sequence>MGADVTVIPYSLYSRCHDGVLQRPTTTLVGLSRYPLNVKGCFEATMEKEINTVSDSTKGVIEKFPELFNRIALIKGSYRTELQDDAKPFSISTPRRVPVPLLPEVKADSQEWKSKGITKPSDWCAGMVVVPKANHKVRICVDLMRLNHYIKRERHILPSVNHVFSSNQRCQTLLKTRCKFQVLAD</sequence>
<proteinExistence type="predicted"/>
<dbReference type="STRING" id="400682.A0A1X7TPA1"/>
<organism evidence="1">
    <name type="scientific">Amphimedon queenslandica</name>
    <name type="common">Sponge</name>
    <dbReference type="NCBI Taxonomy" id="400682"/>
    <lineage>
        <taxon>Eukaryota</taxon>
        <taxon>Metazoa</taxon>
        <taxon>Porifera</taxon>
        <taxon>Demospongiae</taxon>
        <taxon>Heteroscleromorpha</taxon>
        <taxon>Haplosclerida</taxon>
        <taxon>Niphatidae</taxon>
        <taxon>Amphimedon</taxon>
    </lineage>
</organism>
<dbReference type="OrthoDB" id="775972at2759"/>
<dbReference type="Gene3D" id="3.30.70.270">
    <property type="match status" value="1"/>
</dbReference>
<dbReference type="Gene3D" id="3.10.10.10">
    <property type="entry name" value="HIV Type 1 Reverse Transcriptase, subunit A, domain 1"/>
    <property type="match status" value="1"/>
</dbReference>
<dbReference type="OMA" id="GEAWYIT"/>